<dbReference type="EMBL" id="JABAYA010000067">
    <property type="protein sequence ID" value="KAF7727007.1"/>
    <property type="molecule type" value="Genomic_DNA"/>
</dbReference>
<dbReference type="OrthoDB" id="2282566at2759"/>
<feature type="region of interest" description="Disordered" evidence="1">
    <location>
        <begin position="91"/>
        <end position="130"/>
    </location>
</feature>
<feature type="compositionally biased region" description="Low complexity" evidence="1">
    <location>
        <begin position="213"/>
        <end position="258"/>
    </location>
</feature>
<feature type="transmembrane region" description="Helical" evidence="2">
    <location>
        <begin position="44"/>
        <end position="66"/>
    </location>
</feature>
<evidence type="ECO:0000256" key="1">
    <source>
        <dbReference type="SAM" id="MobiDB-lite"/>
    </source>
</evidence>
<keyword evidence="4" id="KW-1185">Reference proteome</keyword>
<organism evidence="3 4">
    <name type="scientific">Apophysomyces ossiformis</name>
    <dbReference type="NCBI Taxonomy" id="679940"/>
    <lineage>
        <taxon>Eukaryota</taxon>
        <taxon>Fungi</taxon>
        <taxon>Fungi incertae sedis</taxon>
        <taxon>Mucoromycota</taxon>
        <taxon>Mucoromycotina</taxon>
        <taxon>Mucoromycetes</taxon>
        <taxon>Mucorales</taxon>
        <taxon>Mucorineae</taxon>
        <taxon>Mucoraceae</taxon>
        <taxon>Apophysomyces</taxon>
    </lineage>
</organism>
<evidence type="ECO:0000256" key="2">
    <source>
        <dbReference type="SAM" id="Phobius"/>
    </source>
</evidence>
<dbReference type="Proteomes" id="UP000605846">
    <property type="component" value="Unassembled WGS sequence"/>
</dbReference>
<evidence type="ECO:0000313" key="3">
    <source>
        <dbReference type="EMBL" id="KAF7727007.1"/>
    </source>
</evidence>
<reference evidence="3" key="1">
    <citation type="submission" date="2020-01" db="EMBL/GenBank/DDBJ databases">
        <title>Genome Sequencing of Three Apophysomyces-Like Fungal Strains Confirms a Novel Fungal Genus in the Mucoromycota with divergent Burkholderia-like Endosymbiotic Bacteria.</title>
        <authorList>
            <person name="Stajich J.E."/>
            <person name="Macias A.M."/>
            <person name="Carter-House D."/>
            <person name="Lovett B."/>
            <person name="Kasson L.R."/>
            <person name="Berry K."/>
            <person name="Grigoriev I."/>
            <person name="Chang Y."/>
            <person name="Spatafora J."/>
            <person name="Kasson M.T."/>
        </authorList>
    </citation>
    <scope>NUCLEOTIDE SEQUENCE</scope>
    <source>
        <strain evidence="3">NRRL A-21654</strain>
    </source>
</reference>
<accession>A0A8H7BNR6</accession>
<keyword evidence="2" id="KW-0812">Transmembrane</keyword>
<gene>
    <name evidence="3" type="ORF">EC973_008120</name>
</gene>
<comment type="caution">
    <text evidence="3">The sequence shown here is derived from an EMBL/GenBank/DDBJ whole genome shotgun (WGS) entry which is preliminary data.</text>
</comment>
<feature type="compositionally biased region" description="Polar residues" evidence="1">
    <location>
        <begin position="264"/>
        <end position="274"/>
    </location>
</feature>
<sequence length="350" mass="38666">MDATNSCTQSCSTLSITTFPTPTSTNTMARTPIDNPEGLNETQIGAIIGGASAGILLVALAICLIVRSRRKKPKFQRGRGITPSMVFSQNTSSVTLDNSQQTPDRRSTYSFNTPNNAFGSQNYTPSKPSEKTTAQLDELYNIKQYNVQPRPRNDDPVTRASQAGARLSKYNYLAQAFSQMRASYAANEPKLVLPEPVHHHNSLHPQEMSYTGSNSSFLTPMSSSLSPSPAQQQKPTSTTTHTLTPNTTPSNTSSNASPREIELSSLNGDTSSQPPRIMISNEHNEHEEIIDSYRHHTRSEIRDSVTSDVSQYSTFSTSSNPYHFAMDPSKRRIHDLKPPTSSNGRHYNYF</sequence>
<name>A0A8H7BNR6_9FUNG</name>
<dbReference type="AlphaFoldDB" id="A0A8H7BNR6"/>
<evidence type="ECO:0000313" key="4">
    <source>
        <dbReference type="Proteomes" id="UP000605846"/>
    </source>
</evidence>
<feature type="region of interest" description="Disordered" evidence="1">
    <location>
        <begin position="196"/>
        <end position="277"/>
    </location>
</feature>
<protein>
    <submittedName>
        <fullName evidence="3">Uncharacterized protein</fullName>
    </submittedName>
</protein>
<keyword evidence="2" id="KW-1133">Transmembrane helix</keyword>
<proteinExistence type="predicted"/>
<keyword evidence="2" id="KW-0472">Membrane</keyword>